<keyword evidence="1" id="KW-1133">Transmembrane helix</keyword>
<name>A0AAN7FGJ3_QUERU</name>
<dbReference type="EMBL" id="JAXUIC010000004">
    <property type="protein sequence ID" value="KAK4593058.1"/>
    <property type="molecule type" value="Genomic_DNA"/>
</dbReference>
<accession>A0AAN7FGJ3</accession>
<dbReference type="InterPro" id="IPR039638">
    <property type="entry name" value="MED33A/B"/>
</dbReference>
<dbReference type="PANTHER" id="PTHR33739">
    <property type="entry name" value="OS07G0681500 PROTEIN"/>
    <property type="match status" value="1"/>
</dbReference>
<dbReference type="EMBL" id="JAXUIC010000004">
    <property type="protein sequence ID" value="KAK4593059.1"/>
    <property type="molecule type" value="Genomic_DNA"/>
</dbReference>
<evidence type="ECO:0000256" key="1">
    <source>
        <dbReference type="SAM" id="Phobius"/>
    </source>
</evidence>
<comment type="caution">
    <text evidence="2">The sequence shown here is derived from an EMBL/GenBank/DDBJ whole genome shotgun (WGS) entry which is preliminary data.</text>
</comment>
<dbReference type="PANTHER" id="PTHR33739:SF3">
    <property type="entry name" value="OS07G0681500 PROTEIN"/>
    <property type="match status" value="1"/>
</dbReference>
<evidence type="ECO:0000313" key="2">
    <source>
        <dbReference type="EMBL" id="KAK4593058.1"/>
    </source>
</evidence>
<dbReference type="Proteomes" id="UP001324115">
    <property type="component" value="Unassembled WGS sequence"/>
</dbReference>
<keyword evidence="3" id="KW-1185">Reference proteome</keyword>
<organism evidence="2 3">
    <name type="scientific">Quercus rubra</name>
    <name type="common">Northern red oak</name>
    <name type="synonym">Quercus borealis</name>
    <dbReference type="NCBI Taxonomy" id="3512"/>
    <lineage>
        <taxon>Eukaryota</taxon>
        <taxon>Viridiplantae</taxon>
        <taxon>Streptophyta</taxon>
        <taxon>Embryophyta</taxon>
        <taxon>Tracheophyta</taxon>
        <taxon>Spermatophyta</taxon>
        <taxon>Magnoliopsida</taxon>
        <taxon>eudicotyledons</taxon>
        <taxon>Gunneridae</taxon>
        <taxon>Pentapetalae</taxon>
        <taxon>rosids</taxon>
        <taxon>fabids</taxon>
        <taxon>Fagales</taxon>
        <taxon>Fagaceae</taxon>
        <taxon>Quercus</taxon>
    </lineage>
</organism>
<protein>
    <submittedName>
        <fullName evidence="2">Uncharacterized protein</fullName>
    </submittedName>
</protein>
<dbReference type="GO" id="GO:2000762">
    <property type="term" value="P:regulation of phenylpropanoid metabolic process"/>
    <property type="evidence" value="ECO:0007669"/>
    <property type="project" value="InterPro"/>
</dbReference>
<dbReference type="AlphaFoldDB" id="A0AAN7FGJ3"/>
<keyword evidence="1" id="KW-0472">Membrane</keyword>
<sequence length="189" mass="19997">MSSAAKNNGTNVGAGGGFMSKMDHFLYSRDKKHIAAGIAVLTVIFGIPWYFMNRVVDAANSAARKAASFISSGKNERNIVGGGSHVDTSIRAGANMRHLIVEACVARNLVDTSAYFWPGYVSSLPVEISPWSMFMEGAPLNASLINSLIKTPASSLAEIEKLYHIALNGSEEEKSAAANILCGASVSRG</sequence>
<reference evidence="2 3" key="1">
    <citation type="journal article" date="2023" name="G3 (Bethesda)">
        <title>A haplotype-resolved chromosome-scale genome for Quercus rubra L. provides insights into the genetics of adaptive traits for red oak species.</title>
        <authorList>
            <person name="Kapoor B."/>
            <person name="Jenkins J."/>
            <person name="Schmutz J."/>
            <person name="Zhebentyayeva T."/>
            <person name="Kuelheim C."/>
            <person name="Coggeshall M."/>
            <person name="Heim C."/>
            <person name="Lasky J.R."/>
            <person name="Leites L."/>
            <person name="Islam-Faridi N."/>
            <person name="Romero-Severson J."/>
            <person name="DeLeo V.L."/>
            <person name="Lucas S.M."/>
            <person name="Lazic D."/>
            <person name="Gailing O."/>
            <person name="Carlson J."/>
            <person name="Staton M."/>
        </authorList>
    </citation>
    <scope>NUCLEOTIDE SEQUENCE [LARGE SCALE GENOMIC DNA]</scope>
    <source>
        <strain evidence="2">Pseudo-F2</strain>
    </source>
</reference>
<evidence type="ECO:0000313" key="3">
    <source>
        <dbReference type="Proteomes" id="UP001324115"/>
    </source>
</evidence>
<gene>
    <name evidence="2" type="ORF">RGQ29_017275</name>
</gene>
<keyword evidence="1" id="KW-0812">Transmembrane</keyword>
<proteinExistence type="predicted"/>
<feature type="transmembrane region" description="Helical" evidence="1">
    <location>
        <begin position="34"/>
        <end position="52"/>
    </location>
</feature>
<dbReference type="GO" id="GO:0016592">
    <property type="term" value="C:mediator complex"/>
    <property type="evidence" value="ECO:0007669"/>
    <property type="project" value="InterPro"/>
</dbReference>